<evidence type="ECO:0000256" key="5">
    <source>
        <dbReference type="ARBA" id="ARBA00023065"/>
    </source>
</evidence>
<sequence length="72" mass="7987">CCPSLGADVNPDADFVYDYETLRLGGLIFAGVLVFLSFILLAGKSTVPSYFVYVCILCLYKILRAFQLRGKE</sequence>
<accession>A0A3Q0QRL3</accession>
<dbReference type="Pfam" id="PF02038">
    <property type="entry name" value="ATP1G1_PLM_MAT8"/>
    <property type="match status" value="1"/>
</dbReference>
<feature type="transmembrane region" description="Helical" evidence="7">
    <location>
        <begin position="50"/>
        <end position="67"/>
    </location>
</feature>
<dbReference type="STRING" id="61819.ENSACIP00000000723"/>
<comment type="similarity">
    <text evidence="2 7">Belongs to the FXYD family.</text>
</comment>
<keyword evidence="4 7" id="KW-0812">Transmembrane</keyword>
<keyword evidence="6 7" id="KW-0472">Membrane</keyword>
<feature type="transmembrane region" description="Helical" evidence="7">
    <location>
        <begin position="24"/>
        <end position="43"/>
    </location>
</feature>
<dbReference type="OMA" id="SAVCDFF"/>
<keyword evidence="5 7" id="KW-0406">Ion transport</keyword>
<dbReference type="InterPro" id="IPR000272">
    <property type="entry name" value="Ion-transport_regulator_FXYD"/>
</dbReference>
<dbReference type="Ensembl" id="ENSACIT00000000753.1">
    <property type="protein sequence ID" value="ENSACIP00000000723.1"/>
    <property type="gene ID" value="ENSACIG00000000640.1"/>
</dbReference>
<protein>
    <recommendedName>
        <fullName evidence="7">FXYD domain-containing ion transport regulator</fullName>
    </recommendedName>
</protein>
<dbReference type="AlphaFoldDB" id="A0A3Q0QRL3"/>
<comment type="subcellular location">
    <subcellularLocation>
        <location evidence="1">Membrane</location>
        <topology evidence="1">Single-pass membrane protein</topology>
    </subcellularLocation>
</comment>
<reference evidence="8" key="1">
    <citation type="submission" date="2025-08" db="UniProtKB">
        <authorList>
            <consortium name="Ensembl"/>
        </authorList>
    </citation>
    <scope>IDENTIFICATION</scope>
</reference>
<evidence type="ECO:0000256" key="1">
    <source>
        <dbReference type="ARBA" id="ARBA00004167"/>
    </source>
</evidence>
<keyword evidence="3 7" id="KW-0813">Transport</keyword>
<keyword evidence="7" id="KW-1133">Transmembrane helix</keyword>
<name>A0A3Q0QRL3_AMPCI</name>
<dbReference type="GO" id="GO:0016020">
    <property type="term" value="C:membrane"/>
    <property type="evidence" value="ECO:0007669"/>
    <property type="project" value="UniProtKB-SubCell"/>
</dbReference>
<dbReference type="Proteomes" id="UP000261340">
    <property type="component" value="Unplaced"/>
</dbReference>
<dbReference type="Gene3D" id="1.20.5.780">
    <property type="entry name" value="Single helix bin"/>
    <property type="match status" value="1"/>
</dbReference>
<evidence type="ECO:0000256" key="3">
    <source>
        <dbReference type="ARBA" id="ARBA00022448"/>
    </source>
</evidence>
<dbReference type="CDD" id="cd20330">
    <property type="entry name" value="FXYD12"/>
    <property type="match status" value="1"/>
</dbReference>
<evidence type="ECO:0000256" key="7">
    <source>
        <dbReference type="RuleBase" id="RU364131"/>
    </source>
</evidence>
<evidence type="ECO:0000313" key="8">
    <source>
        <dbReference type="Ensembl" id="ENSACIP00000000723.1"/>
    </source>
</evidence>
<evidence type="ECO:0000256" key="6">
    <source>
        <dbReference type="ARBA" id="ARBA00023136"/>
    </source>
</evidence>
<reference evidence="8" key="2">
    <citation type="submission" date="2025-09" db="UniProtKB">
        <authorList>
            <consortium name="Ensembl"/>
        </authorList>
    </citation>
    <scope>IDENTIFICATION</scope>
</reference>
<dbReference type="GO" id="GO:0099106">
    <property type="term" value="F:ion channel regulator activity"/>
    <property type="evidence" value="ECO:0007669"/>
    <property type="project" value="InterPro"/>
</dbReference>
<evidence type="ECO:0000256" key="4">
    <source>
        <dbReference type="ARBA" id="ARBA00022692"/>
    </source>
</evidence>
<organism evidence="8 9">
    <name type="scientific">Amphilophus citrinellus</name>
    <name type="common">Midas cichlid</name>
    <name type="synonym">Cichlasoma citrinellum</name>
    <dbReference type="NCBI Taxonomy" id="61819"/>
    <lineage>
        <taxon>Eukaryota</taxon>
        <taxon>Metazoa</taxon>
        <taxon>Chordata</taxon>
        <taxon>Craniata</taxon>
        <taxon>Vertebrata</taxon>
        <taxon>Euteleostomi</taxon>
        <taxon>Actinopterygii</taxon>
        <taxon>Neopterygii</taxon>
        <taxon>Teleostei</taxon>
        <taxon>Neoteleostei</taxon>
        <taxon>Acanthomorphata</taxon>
        <taxon>Ovalentaria</taxon>
        <taxon>Cichlomorphae</taxon>
        <taxon>Cichliformes</taxon>
        <taxon>Cichlidae</taxon>
        <taxon>New World cichlids</taxon>
        <taxon>Cichlasomatinae</taxon>
        <taxon>Heroini</taxon>
        <taxon>Amphilophus</taxon>
    </lineage>
</organism>
<dbReference type="GO" id="GO:0006811">
    <property type="term" value="P:monoatomic ion transport"/>
    <property type="evidence" value="ECO:0007669"/>
    <property type="project" value="UniProtKB-KW"/>
</dbReference>
<comment type="caution">
    <text evidence="7">Lacks conserved residue(s) required for the propagation of feature annotation.</text>
</comment>
<proteinExistence type="inferred from homology"/>
<dbReference type="GO" id="GO:0043269">
    <property type="term" value="P:regulation of monoatomic ion transport"/>
    <property type="evidence" value="ECO:0007669"/>
    <property type="project" value="InterPro"/>
</dbReference>
<dbReference type="GeneTree" id="ENSGT00940000176207"/>
<evidence type="ECO:0000313" key="9">
    <source>
        <dbReference type="Proteomes" id="UP000261340"/>
    </source>
</evidence>
<evidence type="ECO:0000256" key="2">
    <source>
        <dbReference type="ARBA" id="ARBA00005948"/>
    </source>
</evidence>
<keyword evidence="9" id="KW-1185">Reference proteome</keyword>